<dbReference type="Proteomes" id="UP000298416">
    <property type="component" value="Unassembled WGS sequence"/>
</dbReference>
<reference evidence="1" key="2">
    <citation type="submission" date="2020-08" db="EMBL/GenBank/DDBJ databases">
        <title>Plant Genome Project.</title>
        <authorList>
            <person name="Zhang R.-G."/>
        </authorList>
    </citation>
    <scope>NUCLEOTIDE SEQUENCE</scope>
    <source>
        <strain evidence="1">Huo1</strain>
        <tissue evidence="1">Leaf</tissue>
    </source>
</reference>
<gene>
    <name evidence="1" type="ORF">SASPL_126860</name>
</gene>
<comment type="caution">
    <text evidence="1">The sequence shown here is derived from an EMBL/GenBank/DDBJ whole genome shotgun (WGS) entry which is preliminary data.</text>
</comment>
<dbReference type="AlphaFoldDB" id="A0A8X8XJS1"/>
<evidence type="ECO:0000313" key="1">
    <source>
        <dbReference type="EMBL" id="KAG6414142.1"/>
    </source>
</evidence>
<accession>A0A8X8XJS1</accession>
<organism evidence="1">
    <name type="scientific">Salvia splendens</name>
    <name type="common">Scarlet sage</name>
    <dbReference type="NCBI Taxonomy" id="180675"/>
    <lineage>
        <taxon>Eukaryota</taxon>
        <taxon>Viridiplantae</taxon>
        <taxon>Streptophyta</taxon>
        <taxon>Embryophyta</taxon>
        <taxon>Tracheophyta</taxon>
        <taxon>Spermatophyta</taxon>
        <taxon>Magnoliopsida</taxon>
        <taxon>eudicotyledons</taxon>
        <taxon>Gunneridae</taxon>
        <taxon>Pentapetalae</taxon>
        <taxon>asterids</taxon>
        <taxon>lamiids</taxon>
        <taxon>Lamiales</taxon>
        <taxon>Lamiaceae</taxon>
        <taxon>Nepetoideae</taxon>
        <taxon>Mentheae</taxon>
        <taxon>Salviinae</taxon>
        <taxon>Salvia</taxon>
        <taxon>Salvia subgen. Calosphace</taxon>
        <taxon>core Calosphace</taxon>
    </lineage>
</organism>
<name>A0A8X8XJS1_SALSN</name>
<reference evidence="1" key="1">
    <citation type="submission" date="2018-01" db="EMBL/GenBank/DDBJ databases">
        <authorList>
            <person name="Mao J.F."/>
        </authorList>
    </citation>
    <scope>NUCLEOTIDE SEQUENCE</scope>
    <source>
        <strain evidence="1">Huo1</strain>
        <tissue evidence="1">Leaf</tissue>
    </source>
</reference>
<keyword evidence="2" id="KW-1185">Reference proteome</keyword>
<protein>
    <submittedName>
        <fullName evidence="1">Uncharacterized protein</fullName>
    </submittedName>
</protein>
<sequence length="160" mass="17659">MITTLASLSEALNSQRVLQDVLNEHGFRHEKVNLPHLEVELLPNVTKPSDIIKPYIGGETYTMILATGAPQSSLATPSMLMCTTWPTKTKFNPSLSRATGASTTPTAKIDLSGQGRDIYPTTVRGIMRMPSRWCAFNGDRRDMEKLDWACKKSDCTTTSP</sequence>
<proteinExistence type="predicted"/>
<evidence type="ECO:0000313" key="2">
    <source>
        <dbReference type="Proteomes" id="UP000298416"/>
    </source>
</evidence>
<dbReference type="EMBL" id="PNBA02000009">
    <property type="protein sequence ID" value="KAG6414142.1"/>
    <property type="molecule type" value="Genomic_DNA"/>
</dbReference>